<dbReference type="PANTHER" id="PTHR35983:SF1">
    <property type="entry name" value="UPF0166 PROTEIN TM_0021"/>
    <property type="match status" value="1"/>
</dbReference>
<dbReference type="Proteomes" id="UP001068021">
    <property type="component" value="Unassembled WGS sequence"/>
</dbReference>
<dbReference type="EMBL" id="JAPVES010000024">
    <property type="protein sequence ID" value="MCZ3371469.1"/>
    <property type="molecule type" value="Genomic_DNA"/>
</dbReference>
<comment type="similarity">
    <text evidence="1">Belongs to the UPF0166 family.</text>
</comment>
<evidence type="ECO:0000313" key="3">
    <source>
        <dbReference type="EMBL" id="MCZ3371469.1"/>
    </source>
</evidence>
<dbReference type="InterPro" id="IPR015867">
    <property type="entry name" value="N-reg_PII/ATP_PRibTrfase_C"/>
</dbReference>
<dbReference type="Proteomes" id="UP001074446">
    <property type="component" value="Unassembled WGS sequence"/>
</dbReference>
<dbReference type="Gene3D" id="3.30.70.120">
    <property type="match status" value="1"/>
</dbReference>
<name>A0A9E5A1H9_9EURY</name>
<sequence length="113" mass="12731">MKKESEAILLRIFIGESDRYKGKPLYRHLLEMFKNEGLAGATVLRAIGGFGKTSYIHSTAILQLSTDLPIVIEVVDTKEKIEMIKGKMEGIIKGGLITEEKVKIIYYEGKKEE</sequence>
<reference evidence="3" key="1">
    <citation type="submission" date="2022-12" db="EMBL/GenBank/DDBJ databases">
        <title>Reclassification of two methanogenic archaea species isolated from the Kolyma lowland permafrost.</title>
        <authorList>
            <person name="Trubitsyn V.E."/>
            <person name="Rivkina E.M."/>
            <person name="Shcherbakova V.A."/>
        </authorList>
    </citation>
    <scope>NUCLEOTIDE SEQUENCE</scope>
    <source>
        <strain evidence="2">M2</strain>
        <strain evidence="3">MK4</strain>
    </source>
</reference>
<proteinExistence type="inferred from homology"/>
<dbReference type="PANTHER" id="PTHR35983">
    <property type="entry name" value="UPF0166 PROTEIN TM_0021"/>
    <property type="match status" value="1"/>
</dbReference>
<dbReference type="RefSeq" id="WP_048082229.1">
    <property type="nucleotide sequence ID" value="NZ_JAPVER010000020.1"/>
</dbReference>
<dbReference type="InterPro" id="IPR003793">
    <property type="entry name" value="UPF0166"/>
</dbReference>
<gene>
    <name evidence="3" type="ORF">O3H35_02345</name>
    <name evidence="2" type="ORF">O3H54_08925</name>
</gene>
<dbReference type="EMBL" id="JAPVER010000020">
    <property type="protein sequence ID" value="MCZ3366004.1"/>
    <property type="molecule type" value="Genomic_DNA"/>
</dbReference>
<dbReference type="SUPFAM" id="SSF54913">
    <property type="entry name" value="GlnB-like"/>
    <property type="match status" value="1"/>
</dbReference>
<dbReference type="Pfam" id="PF02641">
    <property type="entry name" value="DUF190"/>
    <property type="match status" value="1"/>
</dbReference>
<comment type="caution">
    <text evidence="3">The sequence shown here is derived from an EMBL/GenBank/DDBJ whole genome shotgun (WGS) entry which is preliminary data.</text>
</comment>
<protein>
    <submittedName>
        <fullName evidence="3">DUF190 domain-containing protein</fullName>
    </submittedName>
</protein>
<dbReference type="AlphaFoldDB" id="A0A9E5A1H9"/>
<keyword evidence="4" id="KW-1185">Reference proteome</keyword>
<evidence type="ECO:0000256" key="1">
    <source>
        <dbReference type="ARBA" id="ARBA00010554"/>
    </source>
</evidence>
<accession>A0A9E5A1H9</accession>
<dbReference type="InterPro" id="IPR011322">
    <property type="entry name" value="N-reg_PII-like_a/b"/>
</dbReference>
<evidence type="ECO:0000313" key="2">
    <source>
        <dbReference type="EMBL" id="MCZ3366004.1"/>
    </source>
</evidence>
<evidence type="ECO:0000313" key="4">
    <source>
        <dbReference type="Proteomes" id="UP001068021"/>
    </source>
</evidence>
<organism evidence="3">
    <name type="scientific">Methanobacterium veterum</name>
    <dbReference type="NCBI Taxonomy" id="408577"/>
    <lineage>
        <taxon>Archaea</taxon>
        <taxon>Methanobacteriati</taxon>
        <taxon>Methanobacteriota</taxon>
        <taxon>Methanomada group</taxon>
        <taxon>Methanobacteria</taxon>
        <taxon>Methanobacteriales</taxon>
        <taxon>Methanobacteriaceae</taxon>
        <taxon>Methanobacterium</taxon>
    </lineage>
</organism>